<evidence type="ECO:0000313" key="1">
    <source>
        <dbReference type="EMBL" id="KYM77175.1"/>
    </source>
</evidence>
<dbReference type="EMBL" id="KQ976703">
    <property type="protein sequence ID" value="KYM77175.1"/>
    <property type="molecule type" value="Genomic_DNA"/>
</dbReference>
<organism evidence="1 2">
    <name type="scientific">Atta colombica</name>
    <dbReference type="NCBI Taxonomy" id="520822"/>
    <lineage>
        <taxon>Eukaryota</taxon>
        <taxon>Metazoa</taxon>
        <taxon>Ecdysozoa</taxon>
        <taxon>Arthropoda</taxon>
        <taxon>Hexapoda</taxon>
        <taxon>Insecta</taxon>
        <taxon>Pterygota</taxon>
        <taxon>Neoptera</taxon>
        <taxon>Endopterygota</taxon>
        <taxon>Hymenoptera</taxon>
        <taxon>Apocrita</taxon>
        <taxon>Aculeata</taxon>
        <taxon>Formicoidea</taxon>
        <taxon>Formicidae</taxon>
        <taxon>Myrmicinae</taxon>
        <taxon>Atta</taxon>
    </lineage>
</organism>
<gene>
    <name evidence="1" type="ORF">ALC53_12470</name>
</gene>
<reference evidence="1 2" key="1">
    <citation type="submission" date="2015-09" db="EMBL/GenBank/DDBJ databases">
        <title>Atta colombica WGS genome.</title>
        <authorList>
            <person name="Nygaard S."/>
            <person name="Hu H."/>
            <person name="Boomsma J."/>
            <person name="Zhang G."/>
        </authorList>
    </citation>
    <scope>NUCLEOTIDE SEQUENCE [LARGE SCALE GENOMIC DNA]</scope>
    <source>
        <strain evidence="1">Treedump-2</strain>
        <tissue evidence="1">Whole body</tissue>
    </source>
</reference>
<accession>A0A195AYQ8</accession>
<protein>
    <submittedName>
        <fullName evidence="1">Uncharacterized protein</fullName>
    </submittedName>
</protein>
<dbReference type="Proteomes" id="UP000078540">
    <property type="component" value="Unassembled WGS sequence"/>
</dbReference>
<sequence>MSNSTRGLNRLLHRLRPQLKSLLGADSRDEILTQLNAADEPRPDIGTSRPRNGITLLPFDANTTMCLGHPHPTTVAGIVAATIVIPPRSPPILPIPISYNTVQRKCLEIVQYRMKFSKSSISLSSRHGLRDDAEIQKGLTVMVPDRRGYDPIKRRHPTTLDTLRTYDENSRSCSGFHSRQFRETDEDGGRWKLEASPILSSLRPKPGIVRARKRVGDDGREWSWVPSERWKRKRGGGSGLARTPGGVDGVAQHRPEYYGLIKPS</sequence>
<proteinExistence type="predicted"/>
<name>A0A195AYQ8_9HYME</name>
<dbReference type="AlphaFoldDB" id="A0A195AYQ8"/>
<evidence type="ECO:0000313" key="2">
    <source>
        <dbReference type="Proteomes" id="UP000078540"/>
    </source>
</evidence>
<keyword evidence="2" id="KW-1185">Reference proteome</keyword>